<dbReference type="Proteomes" id="UP000095395">
    <property type="component" value="Unassembled WGS sequence"/>
</dbReference>
<dbReference type="RefSeq" id="WP_055302243.1">
    <property type="nucleotide sequence ID" value="NZ_CYYR01000014.1"/>
</dbReference>
<dbReference type="PANTHER" id="PTHR37300:SF1">
    <property type="entry name" value="UPF0291 PROTEIN YNZC"/>
    <property type="match status" value="1"/>
</dbReference>
<name>A0A174C7I5_9FIRM</name>
<evidence type="ECO:0000313" key="3">
    <source>
        <dbReference type="EMBL" id="CUO08757.1"/>
    </source>
</evidence>
<sequence length="75" mass="8663">MEQLKIDRINELYRKSKAEGLTEAEKKEQTLLRKEFVADVKKNLTAQLNNIDIQNEDGTIENLGEKYGNKPKKLS</sequence>
<dbReference type="Gene3D" id="1.10.287.540">
    <property type="entry name" value="Helix hairpin bin"/>
    <property type="match status" value="1"/>
</dbReference>
<dbReference type="InterPro" id="IPR009242">
    <property type="entry name" value="DUF896"/>
</dbReference>
<dbReference type="GO" id="GO:0005737">
    <property type="term" value="C:cytoplasm"/>
    <property type="evidence" value="ECO:0007669"/>
    <property type="project" value="UniProtKB-SubCell"/>
</dbReference>
<comment type="similarity">
    <text evidence="2">Belongs to the UPF0291 family.</text>
</comment>
<organism evidence="3 4">
    <name type="scientific">Roseburia inulinivorans</name>
    <dbReference type="NCBI Taxonomy" id="360807"/>
    <lineage>
        <taxon>Bacteria</taxon>
        <taxon>Bacillati</taxon>
        <taxon>Bacillota</taxon>
        <taxon>Clostridia</taxon>
        <taxon>Lachnospirales</taxon>
        <taxon>Lachnospiraceae</taxon>
        <taxon>Roseburia</taxon>
    </lineage>
</organism>
<evidence type="ECO:0000256" key="1">
    <source>
        <dbReference type="ARBA" id="ARBA00022490"/>
    </source>
</evidence>
<dbReference type="Pfam" id="PF05979">
    <property type="entry name" value="DUF896"/>
    <property type="match status" value="1"/>
</dbReference>
<evidence type="ECO:0000256" key="2">
    <source>
        <dbReference type="HAMAP-Rule" id="MF_01103"/>
    </source>
</evidence>
<dbReference type="SUPFAM" id="SSF158221">
    <property type="entry name" value="YnzC-like"/>
    <property type="match status" value="1"/>
</dbReference>
<keyword evidence="1 2" id="KW-0963">Cytoplasm</keyword>
<comment type="subcellular location">
    <subcellularLocation>
        <location evidence="2">Cytoplasm</location>
    </subcellularLocation>
</comment>
<dbReference type="AlphaFoldDB" id="A0A174C7I5"/>
<gene>
    <name evidence="3" type="ORF">ERS852392_02127</name>
</gene>
<dbReference type="PANTHER" id="PTHR37300">
    <property type="entry name" value="UPF0291 PROTEIN CBO2609/CLC_2481"/>
    <property type="match status" value="1"/>
</dbReference>
<dbReference type="HAMAP" id="MF_01103">
    <property type="entry name" value="UPF0291"/>
    <property type="match status" value="1"/>
</dbReference>
<dbReference type="EMBL" id="CYYR01000014">
    <property type="protein sequence ID" value="CUO08757.1"/>
    <property type="molecule type" value="Genomic_DNA"/>
</dbReference>
<proteinExistence type="inferred from homology"/>
<protein>
    <recommendedName>
        <fullName evidence="2">UPF0291 protein ERS852392_02127</fullName>
    </recommendedName>
</protein>
<evidence type="ECO:0000313" key="4">
    <source>
        <dbReference type="Proteomes" id="UP000095395"/>
    </source>
</evidence>
<reference evidence="3 4" key="1">
    <citation type="submission" date="2015-09" db="EMBL/GenBank/DDBJ databases">
        <authorList>
            <consortium name="Pathogen Informatics"/>
        </authorList>
    </citation>
    <scope>NUCLEOTIDE SEQUENCE [LARGE SCALE GENOMIC DNA]</scope>
    <source>
        <strain evidence="3 4">2789STDY5608835</strain>
    </source>
</reference>
<accession>A0A174C7I5</accession>